<dbReference type="OrthoDB" id="9801753at2"/>
<comment type="caution">
    <text evidence="2">The sequence shown here is derived from an EMBL/GenBank/DDBJ whole genome shotgun (WGS) entry which is preliminary data.</text>
</comment>
<dbReference type="HAMAP" id="MF_00386">
    <property type="entry name" value="UPF0161_YidD"/>
    <property type="match status" value="1"/>
</dbReference>
<comment type="similarity">
    <text evidence="1">Belongs to the UPF0161 family.</text>
</comment>
<evidence type="ECO:0000313" key="2">
    <source>
        <dbReference type="EMBL" id="OOF36250.1"/>
    </source>
</evidence>
<dbReference type="SMART" id="SM01234">
    <property type="entry name" value="Haemolytic"/>
    <property type="match status" value="1"/>
</dbReference>
<name>A0A1V3I9C6_9PAST</name>
<dbReference type="RefSeq" id="WP_077427497.1">
    <property type="nucleotide sequence ID" value="NZ_MLHH01000014.1"/>
</dbReference>
<keyword evidence="3" id="KW-1185">Reference proteome</keyword>
<evidence type="ECO:0000256" key="1">
    <source>
        <dbReference type="HAMAP-Rule" id="MF_00386"/>
    </source>
</evidence>
<dbReference type="Pfam" id="PF01809">
    <property type="entry name" value="YidD"/>
    <property type="match status" value="1"/>
</dbReference>
<reference evidence="2 3" key="1">
    <citation type="submission" date="2016-10" db="EMBL/GenBank/DDBJ databases">
        <title>Rodentibacter gen. nov. and new species.</title>
        <authorList>
            <person name="Christensen H."/>
        </authorList>
    </citation>
    <scope>NUCLEOTIDE SEQUENCE [LARGE SCALE GENOMIC DNA]</scope>
    <source>
        <strain evidence="2 3">Ac69</strain>
    </source>
</reference>
<dbReference type="PANTHER" id="PTHR33383:SF1">
    <property type="entry name" value="MEMBRANE PROTEIN INSERTION EFFICIENCY FACTOR-RELATED"/>
    <property type="match status" value="1"/>
</dbReference>
<accession>A0A1V3I9C6</accession>
<dbReference type="PANTHER" id="PTHR33383">
    <property type="entry name" value="MEMBRANE PROTEIN INSERTION EFFICIENCY FACTOR-RELATED"/>
    <property type="match status" value="1"/>
</dbReference>
<organism evidence="2 3">
    <name type="scientific">Rodentibacter heidelbergensis</name>
    <dbReference type="NCBI Taxonomy" id="1908258"/>
    <lineage>
        <taxon>Bacteria</taxon>
        <taxon>Pseudomonadati</taxon>
        <taxon>Pseudomonadota</taxon>
        <taxon>Gammaproteobacteria</taxon>
        <taxon>Pasteurellales</taxon>
        <taxon>Pasteurellaceae</taxon>
        <taxon>Rodentibacter</taxon>
    </lineage>
</organism>
<evidence type="ECO:0000313" key="3">
    <source>
        <dbReference type="Proteomes" id="UP000189437"/>
    </source>
</evidence>
<dbReference type="NCBIfam" id="TIGR00278">
    <property type="entry name" value="membrane protein insertion efficiency factor YidD"/>
    <property type="match status" value="1"/>
</dbReference>
<sequence>MATPHSFGSKILIGLIRLYQVTISPLIGPRCRFVPTCSCYGIEALKTHGLLKGGWLTLKRVLKCHPLNAGGFDPVPPKTHNNDEKK</sequence>
<proteinExistence type="inferred from homology"/>
<protein>
    <recommendedName>
        <fullName evidence="1">Putative membrane protein insertion efficiency factor</fullName>
    </recommendedName>
</protein>
<comment type="subcellular location">
    <subcellularLocation>
        <location evidence="1">Cell membrane</location>
        <topology evidence="1">Peripheral membrane protein</topology>
        <orientation evidence="1">Cytoplasmic side</orientation>
    </subcellularLocation>
</comment>
<dbReference type="InterPro" id="IPR002696">
    <property type="entry name" value="Membr_insert_effic_factor_YidD"/>
</dbReference>
<keyword evidence="1" id="KW-0472">Membrane</keyword>
<keyword evidence="1" id="KW-1003">Cell membrane</keyword>
<gene>
    <name evidence="2" type="ORF">BKK48_07415</name>
</gene>
<dbReference type="STRING" id="1908258.BKK48_07415"/>
<dbReference type="GO" id="GO:0005886">
    <property type="term" value="C:plasma membrane"/>
    <property type="evidence" value="ECO:0007669"/>
    <property type="project" value="UniProtKB-SubCell"/>
</dbReference>
<dbReference type="AlphaFoldDB" id="A0A1V3I9C6"/>
<comment type="function">
    <text evidence="1">Could be involved in insertion of integral membrane proteins into the membrane.</text>
</comment>
<dbReference type="Proteomes" id="UP000189437">
    <property type="component" value="Unassembled WGS sequence"/>
</dbReference>
<dbReference type="EMBL" id="MLHH01000014">
    <property type="protein sequence ID" value="OOF36250.1"/>
    <property type="molecule type" value="Genomic_DNA"/>
</dbReference>